<dbReference type="SUPFAM" id="SSF48726">
    <property type="entry name" value="Immunoglobulin"/>
    <property type="match status" value="1"/>
</dbReference>
<comment type="caution">
    <text evidence="3">The sequence shown here is derived from an EMBL/GenBank/DDBJ whole genome shotgun (WGS) entry which is preliminary data.</text>
</comment>
<keyword evidence="1" id="KW-0812">Transmembrane</keyword>
<evidence type="ECO:0000256" key="1">
    <source>
        <dbReference type="SAM" id="Phobius"/>
    </source>
</evidence>
<dbReference type="InterPro" id="IPR013783">
    <property type="entry name" value="Ig-like_fold"/>
</dbReference>
<feature type="non-terminal residue" evidence="3">
    <location>
        <position position="1"/>
    </location>
</feature>
<gene>
    <name evidence="3" type="ORF">MNOR_LOCUS25232</name>
</gene>
<evidence type="ECO:0000313" key="4">
    <source>
        <dbReference type="Proteomes" id="UP001497623"/>
    </source>
</evidence>
<dbReference type="Gene3D" id="2.60.40.10">
    <property type="entry name" value="Immunoglobulins"/>
    <property type="match status" value="1"/>
</dbReference>
<reference evidence="3 4" key="1">
    <citation type="submission" date="2024-05" db="EMBL/GenBank/DDBJ databases">
        <authorList>
            <person name="Wallberg A."/>
        </authorList>
    </citation>
    <scope>NUCLEOTIDE SEQUENCE [LARGE SCALE GENOMIC DNA]</scope>
</reference>
<accession>A0AAV2RHG5</accession>
<feature type="domain" description="Ig-like" evidence="2">
    <location>
        <begin position="8"/>
        <end position="108"/>
    </location>
</feature>
<dbReference type="AlphaFoldDB" id="A0AAV2RHG5"/>
<sequence>GVCGSRLPQVSWAPGSDVEAGATVQLECQLAAEVAGPAIWLKLDPRDPNGHVLLTHGTLVLVEDPRFSVHHDQDTNTYLVKIQGVVSSDAGSYQCQVPITSEDDEDLQIQAAPPVVITFMTDERIPRPIASSHGIIAALPTNSYSLALFLLHISLLYSWLILR</sequence>
<dbReference type="Pfam" id="PF07686">
    <property type="entry name" value="V-set"/>
    <property type="match status" value="1"/>
</dbReference>
<organism evidence="3 4">
    <name type="scientific">Meganyctiphanes norvegica</name>
    <name type="common">Northern krill</name>
    <name type="synonym">Thysanopoda norvegica</name>
    <dbReference type="NCBI Taxonomy" id="48144"/>
    <lineage>
        <taxon>Eukaryota</taxon>
        <taxon>Metazoa</taxon>
        <taxon>Ecdysozoa</taxon>
        <taxon>Arthropoda</taxon>
        <taxon>Crustacea</taxon>
        <taxon>Multicrustacea</taxon>
        <taxon>Malacostraca</taxon>
        <taxon>Eumalacostraca</taxon>
        <taxon>Eucarida</taxon>
        <taxon>Euphausiacea</taxon>
        <taxon>Euphausiidae</taxon>
        <taxon>Meganyctiphanes</taxon>
    </lineage>
</organism>
<evidence type="ECO:0000259" key="2">
    <source>
        <dbReference type="PROSITE" id="PS50835"/>
    </source>
</evidence>
<dbReference type="PROSITE" id="PS50835">
    <property type="entry name" value="IG_LIKE"/>
    <property type="match status" value="1"/>
</dbReference>
<dbReference type="EMBL" id="CAXKWB010023841">
    <property type="protein sequence ID" value="CAL4125587.1"/>
    <property type="molecule type" value="Genomic_DNA"/>
</dbReference>
<feature type="transmembrane region" description="Helical" evidence="1">
    <location>
        <begin position="144"/>
        <end position="162"/>
    </location>
</feature>
<keyword evidence="1" id="KW-1133">Transmembrane helix</keyword>
<dbReference type="InterPro" id="IPR007110">
    <property type="entry name" value="Ig-like_dom"/>
</dbReference>
<proteinExistence type="predicted"/>
<dbReference type="InterPro" id="IPR036179">
    <property type="entry name" value="Ig-like_dom_sf"/>
</dbReference>
<keyword evidence="4" id="KW-1185">Reference proteome</keyword>
<dbReference type="InterPro" id="IPR013106">
    <property type="entry name" value="Ig_V-set"/>
</dbReference>
<evidence type="ECO:0000313" key="3">
    <source>
        <dbReference type="EMBL" id="CAL4125587.1"/>
    </source>
</evidence>
<protein>
    <recommendedName>
        <fullName evidence="2">Ig-like domain-containing protein</fullName>
    </recommendedName>
</protein>
<name>A0AAV2RHG5_MEGNR</name>
<dbReference type="Proteomes" id="UP001497623">
    <property type="component" value="Unassembled WGS sequence"/>
</dbReference>
<keyword evidence="1" id="KW-0472">Membrane</keyword>